<evidence type="ECO:0000313" key="3">
    <source>
        <dbReference type="Proteomes" id="UP000219514"/>
    </source>
</evidence>
<feature type="compositionally biased region" description="Low complexity" evidence="1">
    <location>
        <begin position="558"/>
        <end position="574"/>
    </location>
</feature>
<feature type="region of interest" description="Disordered" evidence="1">
    <location>
        <begin position="472"/>
        <end position="498"/>
    </location>
</feature>
<dbReference type="Proteomes" id="UP000219514">
    <property type="component" value="Unassembled WGS sequence"/>
</dbReference>
<dbReference type="EMBL" id="OBDO01000004">
    <property type="protein sequence ID" value="SNX96542.1"/>
    <property type="molecule type" value="Genomic_DNA"/>
</dbReference>
<evidence type="ECO:0000256" key="1">
    <source>
        <dbReference type="SAM" id="MobiDB-lite"/>
    </source>
</evidence>
<reference evidence="2 3" key="1">
    <citation type="submission" date="2017-09" db="EMBL/GenBank/DDBJ databases">
        <authorList>
            <person name="Ehlers B."/>
            <person name="Leendertz F.H."/>
        </authorList>
    </citation>
    <scope>NUCLEOTIDE SEQUENCE [LARGE SCALE GENOMIC DNA]</scope>
    <source>
        <strain evidence="2 3">DSM 46844</strain>
    </source>
</reference>
<protein>
    <submittedName>
        <fullName evidence="2">Uncharacterized protein</fullName>
    </submittedName>
</protein>
<organism evidence="2 3">
    <name type="scientific">Geodermatophilus sabuli</name>
    <dbReference type="NCBI Taxonomy" id="1564158"/>
    <lineage>
        <taxon>Bacteria</taxon>
        <taxon>Bacillati</taxon>
        <taxon>Actinomycetota</taxon>
        <taxon>Actinomycetes</taxon>
        <taxon>Geodermatophilales</taxon>
        <taxon>Geodermatophilaceae</taxon>
        <taxon>Geodermatophilus</taxon>
    </lineage>
</organism>
<feature type="region of interest" description="Disordered" evidence="1">
    <location>
        <begin position="237"/>
        <end position="256"/>
    </location>
</feature>
<keyword evidence="3" id="KW-1185">Reference proteome</keyword>
<feature type="region of interest" description="Disordered" evidence="1">
    <location>
        <begin position="517"/>
        <end position="574"/>
    </location>
</feature>
<feature type="compositionally biased region" description="Acidic residues" evidence="1">
    <location>
        <begin position="541"/>
        <end position="553"/>
    </location>
</feature>
<dbReference type="InterPro" id="IPR027417">
    <property type="entry name" value="P-loop_NTPase"/>
</dbReference>
<evidence type="ECO:0000313" key="2">
    <source>
        <dbReference type="EMBL" id="SNX96542.1"/>
    </source>
</evidence>
<feature type="region of interest" description="Disordered" evidence="1">
    <location>
        <begin position="2119"/>
        <end position="2138"/>
    </location>
</feature>
<accession>A0A285EBN7</accession>
<proteinExistence type="predicted"/>
<sequence length="2138" mass="222478">MHEHTPLPAKPEEWPSGREIAAVCDIENLTATAIGAVTADDLLRALKTMPPHHQHFVLSALGLRKAATINRGMAAQLLARLRGGEPGARTELLRDVISPVISALDGGASPEQWSAMLGSDDRAALDAFAARPAVSDTLAVAVRTFSPALLAAGLTAAINADTAASAIALALLAADYDAAREAHAALLPEHPQLPAIPTSTLAELLPAERLARLGVPKSDITAEELADLLDDLLGDEEKAGEPEGEQPTGDTGPLFAGAISEDDVQRTLAAAERRVNAPTTAAGEHAAIMERAADLLAEWSDVTAVAGRVLHALQAGDIPSPPAVLQVLNFAAFGQAVVNKLQRAVGTGVLPTRDGVDQALTALEEREANASEDVWLRRLTMLQGPPALDDALDDVRVAAADALADSSIARDDLRGLWRLLELTAAARRGEHMDFAELAAAQSGANAAWPNAGAVITAAAVGAVHLPEETAAPAATGLEPGTKGGPARDSSTATTDDAAVQTPGHDFAADHEVNIAPTASSCDVPDSDHSALAAEPNATGADDSEGADIDDDDDVPGHTAEASAEPAAASTLPAEEGLASYALNPRDTKDLDEPDDLEDLDALLDAGAGAALAAVSGPRRRATTPPVPPTPLLSAPVPAAAADSDGEVEPAELLSVAAALLPAERFGLAADLLESSGAPQAPVAARRLTAYATQLTSPTGHLASAFAETATQVSRDALGEDRGGQLLALAAAARVALLAPSAGPASVLMDLLPCVSERPALTEALTAFADASRTGIVVLAETADVVGTLAAAETAAADAAAAAAELVSGAARRVIKYIPANGVYQAWMNPDGDLGALLTQVAANDPSTVAAVRDAVVKLRGKANKAIDTTFAAQRRNNSNRIVAGSRSSLVARWEEAVELAARWTALAERVTERQAAIAAGAWQAGPLTKLRHRVGAVREDALVELAAVQKREEPIAAAAVEAARELIAEAFAICDGGVPDGPEPPAAFAAHAELLATELPLAPDTLLPDGGLSAEHLPALLALAGADPVDTATMYAIRAEHGDHDLTAALIAGLRAGDPTTAAALDRRRSADITAQAGTVVDEVAALATLIDTRRLAGTLDDQPWAALAARAEALADPTRRDFGRIRAAVVEVSAELDAHGQRRIAATLDRIDERARDNAAVAENGDFLADLARGGQVASAEEYLETILAGGHLPAMSDRVDHLARFFPAIPQLAVDRPALLAELHAALSGRDVGDGAETQTVGLNLAALSEARRDAGRKALGSWMALTGRSKAAPKVDVPTALQAVLAQAGLEFAEAKAEPTTARHGGRQWMRLSGVTGLGPALTPALGSAMSPDGGTLRVLLVKQAPTPATLIEWMSSETPDHTVLTLWLAGALSPSDRRAIADAARGRPNPPLMLLDAAALAYLVCQNEPRRATFEATALPFTAASPYRDTPGDTPREMFYGRTDELAAVVDLNGPSFVSGGRQLGKSALLRVAKRRFEETEGRHAVLISVFTVGGDGRPERLWGVLWPHLARLGIVDNVPPTGLEVDLAEVVYAAVLRWLEADPRRALLILLDEADAFLDADAAGALFKHVDTCRRLMWDSNRRAKVVFAGLHRTARFESLPNQPLSHLGRPISVGPLRPQHAHDLITEPLAALGFTFDDNRALPARILAMANNMPALLQLFGQQLVAQLTAQPVPADGPPQVITDDDVDDVFANAELKAAFREKYVLTLNLDHRYLVIAYCVAAAAHEHGVDRSLNLVELSDMARQHWPEGFSAVGADDFRGLVTECVDLGVLAGGGGRYRLRTPTVLRLLGTEEEVLETLYTASERMVVPSVSDAGSFRRRVGEGSRSPLTEGQLGRLFDARRQVLTVTGSPALGGDAVLSAVEAAWDEEAHRVGAVTRVRTASPDGIRGAVTRVGASSALLLVDGQNLTIQKLCELLSAAEVAVADAARDVTVAIVTAPTNAAAWASLAARIDLDRLDEPGLRMWCDEDGLPFRDEDSRALLMAATGGWPRVVAQAAQLAAAAGPATGSAKVLADLDAWLNRVGGHRLAVGAGLGPNTPALTEAFRSAVDLCGPDGETPEVLAELLELDDRVDLAALAQAERFDSLTDVIAALTALGCLTVTATGRLRPEPVLAAHLPGPDGSHRTTGSAA</sequence>
<dbReference type="Gene3D" id="3.40.50.300">
    <property type="entry name" value="P-loop containing nucleotide triphosphate hydrolases"/>
    <property type="match status" value="1"/>
</dbReference>
<name>A0A285EBN7_9ACTN</name>
<dbReference type="SUPFAM" id="SSF52540">
    <property type="entry name" value="P-loop containing nucleoside triphosphate hydrolases"/>
    <property type="match status" value="1"/>
</dbReference>
<gene>
    <name evidence="2" type="ORF">SAMN06893097_104257</name>
</gene>